<dbReference type="SMART" id="SM00316">
    <property type="entry name" value="S1"/>
    <property type="match status" value="2"/>
</dbReference>
<dbReference type="GO" id="GO:0003676">
    <property type="term" value="F:nucleic acid binding"/>
    <property type="evidence" value="ECO:0007669"/>
    <property type="project" value="InterPro"/>
</dbReference>
<proteinExistence type="inferred from homology"/>
<protein>
    <recommendedName>
        <fullName evidence="2">S1 motif domain-containing protein</fullName>
    </recommendedName>
</protein>
<dbReference type="Pfam" id="PF21191">
    <property type="entry name" value="CvfB_1st"/>
    <property type="match status" value="1"/>
</dbReference>
<dbReference type="AlphaFoldDB" id="A0A1S2LWZ6"/>
<evidence type="ECO:0000256" key="1">
    <source>
        <dbReference type="PIRNR" id="PIRNR012524"/>
    </source>
</evidence>
<accession>A0A1S2LWZ6</accession>
<dbReference type="Gene3D" id="1.10.10.10">
    <property type="entry name" value="Winged helix-like DNA-binding domain superfamily/Winged helix DNA-binding domain"/>
    <property type="match status" value="1"/>
</dbReference>
<dbReference type="PANTHER" id="PTHR37296:SF1">
    <property type="entry name" value="CONSERVED VIRULENCE FACTOR B"/>
    <property type="match status" value="1"/>
</dbReference>
<gene>
    <name evidence="3" type="ORF">BKP35_04150</name>
</gene>
<name>A0A1S2LWZ6_9BACI</name>
<dbReference type="SUPFAM" id="SSF50249">
    <property type="entry name" value="Nucleic acid-binding proteins"/>
    <property type="match status" value="1"/>
</dbReference>
<dbReference type="InterPro" id="IPR012340">
    <property type="entry name" value="NA-bd_OB-fold"/>
</dbReference>
<dbReference type="InterPro" id="IPR039566">
    <property type="entry name" value="CvfB_S1_st"/>
</dbReference>
<comment type="caution">
    <text evidence="3">The sequence shown here is derived from an EMBL/GenBank/DDBJ whole genome shotgun (WGS) entry which is preliminary data.</text>
</comment>
<keyword evidence="4" id="KW-1185">Reference proteome</keyword>
<dbReference type="Pfam" id="PF13509">
    <property type="entry name" value="S1_2"/>
    <property type="match status" value="1"/>
</dbReference>
<dbReference type="InterPro" id="IPR036388">
    <property type="entry name" value="WH-like_DNA-bd_sf"/>
</dbReference>
<evidence type="ECO:0000313" key="3">
    <source>
        <dbReference type="EMBL" id="OIJ16177.1"/>
    </source>
</evidence>
<dbReference type="PIRSF" id="PIRSF012524">
    <property type="entry name" value="YitL_S1"/>
    <property type="match status" value="1"/>
</dbReference>
<comment type="similarity">
    <text evidence="1">Belongs to the CvfB family.</text>
</comment>
<dbReference type="InterPro" id="IPR003029">
    <property type="entry name" value="S1_domain"/>
</dbReference>
<dbReference type="RefSeq" id="WP_071312102.1">
    <property type="nucleotide sequence ID" value="NZ_MLQQ01000001.1"/>
</dbReference>
<dbReference type="InterPro" id="IPR048588">
    <property type="entry name" value="CvfB_S1_2nd"/>
</dbReference>
<evidence type="ECO:0000259" key="2">
    <source>
        <dbReference type="PROSITE" id="PS50126"/>
    </source>
</evidence>
<dbReference type="InterPro" id="IPR048587">
    <property type="entry name" value="CvfB_S1_3rd"/>
</dbReference>
<sequence length="288" mass="32862">MELKPGMIVQLTVERKADFGYFLTDNNKEIEDILLHNRQVTEAIEVGQSIEVFLFHDHHGRLSATMEEPIISLDSNFDWLEVVSVNEKDGVFLYNGISRDLFLSMDDLGSDRSLWPKVGEKVPVSLTFDKKGRLMGRLLRGTPVEETASEAPKTILNSEITGTVYSFSEKGAFVFTEQSYIAFLHFNETSEELHLGKVLTARVTFVRDDGKINISMQPKAHERRHDDADTIFDFLLKRDGGMPYTDKSDPIIIKQKFNMSKGSFKRALGKLLKEGKIYQKDGWTFKKE</sequence>
<dbReference type="Proteomes" id="UP000180098">
    <property type="component" value="Unassembled WGS sequence"/>
</dbReference>
<dbReference type="InterPro" id="IPR040764">
    <property type="entry name" value="CvfB_WH"/>
</dbReference>
<dbReference type="PROSITE" id="PS50126">
    <property type="entry name" value="S1"/>
    <property type="match status" value="1"/>
</dbReference>
<dbReference type="OrthoDB" id="9801597at2"/>
<dbReference type="InterPro" id="IPR014464">
    <property type="entry name" value="CvfB_fam"/>
</dbReference>
<reference evidence="3 4" key="1">
    <citation type="submission" date="2016-10" db="EMBL/GenBank/DDBJ databases">
        <title>Draft genome sequences of four alkaliphilic bacteria belonging to the Anaerobacillus genus.</title>
        <authorList>
            <person name="Bassil N.M."/>
            <person name="Lloyd J.R."/>
        </authorList>
    </citation>
    <scope>NUCLEOTIDE SEQUENCE [LARGE SCALE GENOMIC DNA]</scope>
    <source>
        <strain evidence="3 4">DSM 15340</strain>
    </source>
</reference>
<dbReference type="EMBL" id="MLQQ01000001">
    <property type="protein sequence ID" value="OIJ16177.1"/>
    <property type="molecule type" value="Genomic_DNA"/>
</dbReference>
<evidence type="ECO:0000313" key="4">
    <source>
        <dbReference type="Proteomes" id="UP000180098"/>
    </source>
</evidence>
<organism evidence="3 4">
    <name type="scientific">Anaerobacillus arseniciselenatis</name>
    <dbReference type="NCBI Taxonomy" id="85682"/>
    <lineage>
        <taxon>Bacteria</taxon>
        <taxon>Bacillati</taxon>
        <taxon>Bacillota</taxon>
        <taxon>Bacilli</taxon>
        <taxon>Bacillales</taxon>
        <taxon>Bacillaceae</taxon>
        <taxon>Anaerobacillus</taxon>
    </lineage>
</organism>
<dbReference type="Pfam" id="PF17783">
    <property type="entry name" value="WHD_CvfB"/>
    <property type="match status" value="1"/>
</dbReference>
<dbReference type="PANTHER" id="PTHR37296">
    <property type="entry name" value="CONSERVED VIRULENCE FACTOR B"/>
    <property type="match status" value="1"/>
</dbReference>
<dbReference type="Pfam" id="PF21543">
    <property type="entry name" value="CvfB_2nd"/>
    <property type="match status" value="1"/>
</dbReference>
<dbReference type="Gene3D" id="2.40.50.140">
    <property type="entry name" value="Nucleic acid-binding proteins"/>
    <property type="match status" value="2"/>
</dbReference>
<feature type="domain" description="S1 motif" evidence="2">
    <location>
        <begin position="157"/>
        <end position="217"/>
    </location>
</feature>